<evidence type="ECO:0000313" key="3">
    <source>
        <dbReference type="Proteomes" id="UP000095713"/>
    </source>
</evidence>
<evidence type="ECO:0000256" key="1">
    <source>
        <dbReference type="SAM" id="SignalP"/>
    </source>
</evidence>
<dbReference type="SUPFAM" id="SSF50998">
    <property type="entry name" value="Quinoprotein alcohol dehydrogenase-like"/>
    <property type="match status" value="1"/>
</dbReference>
<feature type="chain" id="PRO_5009186316" description="Bulb-type lectin domain-containing protein" evidence="1">
    <location>
        <begin position="24"/>
        <end position="453"/>
    </location>
</feature>
<dbReference type="AlphaFoldDB" id="A0A1E5TDA3"/>
<proteinExistence type="predicted"/>
<dbReference type="Proteomes" id="UP000095713">
    <property type="component" value="Unassembled WGS sequence"/>
</dbReference>
<reference evidence="2 3" key="1">
    <citation type="submission" date="2016-05" db="EMBL/GenBank/DDBJ databases">
        <title>Draft Genome Sequence of Algibacter sp. Strain SK-16 Isolated from the Surface Water of Aburatsubo Inlet.</title>
        <authorList>
            <person name="Wong S.-K."/>
            <person name="Yoshizawa S."/>
            <person name="Nakajima Y."/>
            <person name="Ogura Y."/>
            <person name="Tetsuya H."/>
            <person name="Hamasaki K."/>
        </authorList>
    </citation>
    <scope>NUCLEOTIDE SEQUENCE [LARGE SCALE GENOMIC DNA]</scope>
    <source>
        <strain evidence="2 3">SK-16</strain>
    </source>
</reference>
<keyword evidence="3" id="KW-1185">Reference proteome</keyword>
<feature type="signal peptide" evidence="1">
    <location>
        <begin position="1"/>
        <end position="23"/>
    </location>
</feature>
<organism evidence="2 3">
    <name type="scientific">Flavivirga aquatica</name>
    <dbReference type="NCBI Taxonomy" id="1849968"/>
    <lineage>
        <taxon>Bacteria</taxon>
        <taxon>Pseudomonadati</taxon>
        <taxon>Bacteroidota</taxon>
        <taxon>Flavobacteriia</taxon>
        <taxon>Flavobacteriales</taxon>
        <taxon>Flavobacteriaceae</taxon>
        <taxon>Flavivirga</taxon>
    </lineage>
</organism>
<evidence type="ECO:0000313" key="2">
    <source>
        <dbReference type="EMBL" id="OEK09328.1"/>
    </source>
</evidence>
<comment type="caution">
    <text evidence="2">The sequence shown here is derived from an EMBL/GenBank/DDBJ whole genome shotgun (WGS) entry which is preliminary data.</text>
</comment>
<dbReference type="RefSeq" id="WP_069828765.1">
    <property type="nucleotide sequence ID" value="NZ_MDJD01000007.1"/>
</dbReference>
<gene>
    <name evidence="2" type="ORF">A8C32_11430</name>
</gene>
<name>A0A1E5TDA3_9FLAO</name>
<dbReference type="InterPro" id="IPR011047">
    <property type="entry name" value="Quinoprotein_ADH-like_sf"/>
</dbReference>
<dbReference type="PANTHER" id="PTHR42754">
    <property type="entry name" value="ENDOGLUCANASE"/>
    <property type="match status" value="1"/>
</dbReference>
<sequence length="453" mass="49319">MYNFLKKHIIALILLPIVLQTFSCSQNDDTSKPSNTSKVELDFIKTLGGSKNESAKNITKTSDGGYVVLGHTQSINGDITNKNNESFDYWLLKFNANNSLQWQKTYGGSDDDRGSCIIQTLDDGYAITGFSKSANGDVTQNNGFNDFWVSKLDSSGTISWEKSFGFSGVDQGISIIQTNDKGFLLTGVLDVSASNGQGNSKSTATQHAGGDYWAIKLNTLGEKEWSKFYGGTFTDTPYDAIQTEDNGYIIVGSSDSNDVDIKANKGSYDFWVVKISETGDLLWEKSYGGSEIDEARAIEKSNDGNYIIVGDTRSSNLDVSFNNGAADLWIIKISPSGNLIWEKSFGGTNFDAGRSISKTQNGDFIISGSSRSSDNDLNKNNGQNDAWVLKIDTNGNLKWQKNIGGSSIDLAHDAIEINNKTIISVGESNSSDIDITTNNGFTDLLILKIKENQ</sequence>
<keyword evidence="1" id="KW-0732">Signal</keyword>
<dbReference type="OrthoDB" id="9811934at2"/>
<dbReference type="PANTHER" id="PTHR42754:SF1">
    <property type="entry name" value="LIPOPROTEIN"/>
    <property type="match status" value="1"/>
</dbReference>
<protein>
    <recommendedName>
        <fullName evidence="4">Bulb-type lectin domain-containing protein</fullName>
    </recommendedName>
</protein>
<evidence type="ECO:0008006" key="4">
    <source>
        <dbReference type="Google" id="ProtNLM"/>
    </source>
</evidence>
<accession>A0A1E5TDA3</accession>
<dbReference type="STRING" id="1849968.A8C32_11430"/>
<dbReference type="EMBL" id="MDJD01000007">
    <property type="protein sequence ID" value="OEK09328.1"/>
    <property type="molecule type" value="Genomic_DNA"/>
</dbReference>